<keyword evidence="1" id="KW-0472">Membrane</keyword>
<feature type="transmembrane region" description="Helical" evidence="1">
    <location>
        <begin position="55"/>
        <end position="73"/>
    </location>
</feature>
<comment type="caution">
    <text evidence="2">The sequence shown here is derived from an EMBL/GenBank/DDBJ whole genome shotgun (WGS) entry which is preliminary data.</text>
</comment>
<evidence type="ECO:0000313" key="3">
    <source>
        <dbReference type="Proteomes" id="UP000251577"/>
    </source>
</evidence>
<protein>
    <submittedName>
        <fullName evidence="2">Uncharacterized protein</fullName>
    </submittedName>
</protein>
<keyword evidence="1" id="KW-1133">Transmembrane helix</keyword>
<feature type="transmembrane region" description="Helical" evidence="1">
    <location>
        <begin position="31"/>
        <end position="48"/>
    </location>
</feature>
<dbReference type="AlphaFoldDB" id="A0A364V7F6"/>
<dbReference type="Proteomes" id="UP000251577">
    <property type="component" value="Unassembled WGS sequence"/>
</dbReference>
<name>A0A364V7F6_9CORY</name>
<dbReference type="EMBL" id="QHCV01000017">
    <property type="protein sequence ID" value="RAV32569.1"/>
    <property type="molecule type" value="Genomic_DNA"/>
</dbReference>
<evidence type="ECO:0000256" key="1">
    <source>
        <dbReference type="SAM" id="Phobius"/>
    </source>
</evidence>
<keyword evidence="1" id="KW-0812">Transmembrane</keyword>
<keyword evidence="3" id="KW-1185">Reference proteome</keyword>
<reference evidence="2 3" key="1">
    <citation type="journal article" date="2018" name="Syst. Appl. Microbiol.">
        <title>Corynebacterium heidelbergense sp. nov., isolated from the preen glands of Egyptian geese (Alopochen aegyptiacus).</title>
        <authorList>
            <person name="Braun M.S."/>
            <person name="Wang E."/>
            <person name="Zimmermann S."/>
            <person name="Wink M."/>
        </authorList>
    </citation>
    <scope>NUCLEOTIDE SEQUENCE [LARGE SCALE GENOMIC DNA]</scope>
    <source>
        <strain evidence="2 3">647</strain>
    </source>
</reference>
<organism evidence="2 3">
    <name type="scientific">Corynebacterium heidelbergense</name>
    <dbReference type="NCBI Taxonomy" id="2055947"/>
    <lineage>
        <taxon>Bacteria</taxon>
        <taxon>Bacillati</taxon>
        <taxon>Actinomycetota</taxon>
        <taxon>Actinomycetes</taxon>
        <taxon>Mycobacteriales</taxon>
        <taxon>Corynebacteriaceae</taxon>
        <taxon>Corynebacterium</taxon>
    </lineage>
</organism>
<sequence>MSWARLGILALVFFLSPLVMNGIDEVGSVINIYVVWPTVGFGIAYWQGRRVGMSWLWVVLVVLLALVAMFTWYRQVDIPFAFGILLVITGGCVIGAIMRRRHLRRMGLAPEQGARHAAVDGF</sequence>
<proteinExistence type="predicted"/>
<feature type="transmembrane region" description="Helical" evidence="1">
    <location>
        <begin position="79"/>
        <end position="98"/>
    </location>
</feature>
<gene>
    <name evidence="2" type="ORF">DLJ54_02665</name>
</gene>
<accession>A0A364V7F6</accession>
<evidence type="ECO:0000313" key="2">
    <source>
        <dbReference type="EMBL" id="RAV32569.1"/>
    </source>
</evidence>